<comment type="cofactor">
    <cofactor evidence="1">
        <name>Zn(2+)</name>
        <dbReference type="ChEBI" id="CHEBI:29105"/>
    </cofactor>
</comment>
<feature type="transmembrane region" description="Helical" evidence="12">
    <location>
        <begin position="411"/>
        <end position="432"/>
    </location>
</feature>
<keyword evidence="10 12" id="KW-0472">Membrane</keyword>
<evidence type="ECO:0000256" key="7">
    <source>
        <dbReference type="ARBA" id="ARBA00022833"/>
    </source>
</evidence>
<protein>
    <submittedName>
        <fullName evidence="14">Zinc metalloprotease</fullName>
    </submittedName>
</protein>
<organism evidence="14 15">
    <name type="scientific">Microbacterium testaceum</name>
    <name type="common">Aureobacterium testaceum</name>
    <name type="synonym">Brevibacterium testaceum</name>
    <dbReference type="NCBI Taxonomy" id="2033"/>
    <lineage>
        <taxon>Bacteria</taxon>
        <taxon>Bacillati</taxon>
        <taxon>Actinomycetota</taxon>
        <taxon>Actinomycetes</taxon>
        <taxon>Micrococcales</taxon>
        <taxon>Microbacteriaceae</taxon>
        <taxon>Microbacterium</taxon>
    </lineage>
</organism>
<keyword evidence="9 14" id="KW-0482">Metalloprotease</keyword>
<evidence type="ECO:0000256" key="6">
    <source>
        <dbReference type="ARBA" id="ARBA00022801"/>
    </source>
</evidence>
<dbReference type="RefSeq" id="WP_058623509.1">
    <property type="nucleotide sequence ID" value="NZ_LDRT01000046.1"/>
</dbReference>
<dbReference type="CDD" id="cd23081">
    <property type="entry name" value="cpPDZ_EcRseP-like"/>
    <property type="match status" value="1"/>
</dbReference>
<evidence type="ECO:0000259" key="13">
    <source>
        <dbReference type="SMART" id="SM00228"/>
    </source>
</evidence>
<dbReference type="InterPro" id="IPR008915">
    <property type="entry name" value="Peptidase_M50"/>
</dbReference>
<dbReference type="EMBL" id="LDRT01000046">
    <property type="protein sequence ID" value="KTR94802.1"/>
    <property type="molecule type" value="Genomic_DNA"/>
</dbReference>
<dbReference type="InterPro" id="IPR036034">
    <property type="entry name" value="PDZ_sf"/>
</dbReference>
<dbReference type="PANTHER" id="PTHR42837">
    <property type="entry name" value="REGULATOR OF SIGMA-E PROTEASE RSEP"/>
    <property type="match status" value="1"/>
</dbReference>
<evidence type="ECO:0000256" key="11">
    <source>
        <dbReference type="SAM" id="MobiDB-lite"/>
    </source>
</evidence>
<keyword evidence="4 14" id="KW-0645">Protease</keyword>
<comment type="similarity">
    <text evidence="3">Belongs to the peptidase M50B family.</text>
</comment>
<dbReference type="Pfam" id="PF02163">
    <property type="entry name" value="Peptidase_M50"/>
    <property type="match status" value="1"/>
</dbReference>
<dbReference type="AlphaFoldDB" id="A0A147EYH8"/>
<keyword evidence="5 12" id="KW-0812">Transmembrane</keyword>
<evidence type="ECO:0000256" key="4">
    <source>
        <dbReference type="ARBA" id="ARBA00022670"/>
    </source>
</evidence>
<feature type="domain" description="PDZ" evidence="13">
    <location>
        <begin position="149"/>
        <end position="231"/>
    </location>
</feature>
<dbReference type="OrthoDB" id="9782003at2"/>
<keyword evidence="8 12" id="KW-1133">Transmembrane helix</keyword>
<dbReference type="GO" id="GO:0006508">
    <property type="term" value="P:proteolysis"/>
    <property type="evidence" value="ECO:0007669"/>
    <property type="project" value="UniProtKB-KW"/>
</dbReference>
<proteinExistence type="inferred from homology"/>
<accession>A0A147EYH8</accession>
<evidence type="ECO:0000256" key="8">
    <source>
        <dbReference type="ARBA" id="ARBA00022989"/>
    </source>
</evidence>
<dbReference type="SUPFAM" id="SSF50156">
    <property type="entry name" value="PDZ domain-like"/>
    <property type="match status" value="1"/>
</dbReference>
<evidence type="ECO:0000313" key="14">
    <source>
        <dbReference type="EMBL" id="KTR94802.1"/>
    </source>
</evidence>
<comment type="subcellular location">
    <subcellularLocation>
        <location evidence="2">Membrane</location>
        <topology evidence="2">Multi-pass membrane protein</topology>
    </subcellularLocation>
</comment>
<gene>
    <name evidence="14" type="ORF">NS220_07810</name>
</gene>
<evidence type="ECO:0000256" key="12">
    <source>
        <dbReference type="SAM" id="Phobius"/>
    </source>
</evidence>
<name>A0A147EYH8_MICTE</name>
<dbReference type="InterPro" id="IPR004387">
    <property type="entry name" value="Pept_M50_Zn"/>
</dbReference>
<evidence type="ECO:0000256" key="1">
    <source>
        <dbReference type="ARBA" id="ARBA00001947"/>
    </source>
</evidence>
<feature type="region of interest" description="Disordered" evidence="11">
    <location>
        <begin position="239"/>
        <end position="260"/>
    </location>
</feature>
<dbReference type="Proteomes" id="UP000075025">
    <property type="component" value="Unassembled WGS sequence"/>
</dbReference>
<dbReference type="PATRIC" id="fig|2033.6.peg.2563"/>
<feature type="region of interest" description="Disordered" evidence="11">
    <location>
        <begin position="172"/>
        <end position="193"/>
    </location>
</feature>
<dbReference type="SMART" id="SM00228">
    <property type="entry name" value="PDZ"/>
    <property type="match status" value="1"/>
</dbReference>
<keyword evidence="7" id="KW-0862">Zinc</keyword>
<evidence type="ECO:0000313" key="15">
    <source>
        <dbReference type="Proteomes" id="UP000075025"/>
    </source>
</evidence>
<dbReference type="CDD" id="cd06163">
    <property type="entry name" value="S2P-M50_PDZ_RseP-like"/>
    <property type="match status" value="1"/>
</dbReference>
<evidence type="ECO:0000256" key="5">
    <source>
        <dbReference type="ARBA" id="ARBA00022692"/>
    </source>
</evidence>
<feature type="transmembrane region" description="Helical" evidence="12">
    <location>
        <begin position="353"/>
        <end position="373"/>
    </location>
</feature>
<reference evidence="14 15" key="1">
    <citation type="journal article" date="2016" name="Front. Microbiol.">
        <title>Genomic Resource of Rice Seed Associated Bacteria.</title>
        <authorList>
            <person name="Midha S."/>
            <person name="Bansal K."/>
            <person name="Sharma S."/>
            <person name="Kumar N."/>
            <person name="Patil P.P."/>
            <person name="Chaudhry V."/>
            <person name="Patil P.B."/>
        </authorList>
    </citation>
    <scope>NUCLEOTIDE SEQUENCE [LARGE SCALE GENOMIC DNA]</scope>
    <source>
        <strain evidence="14 15">NS220</strain>
    </source>
</reference>
<sequence length="438" mass="46518">MTAIAFLIGVLVLVVGLALSIALHEIGHLLPAKIFGVRVGQYMIGFGPTLWSRRIGETEYGFKALPLGGFISMAGMYPPAPEGEEPSKRRSRFFATMVQDARDANAETLIGGDDRAFYRLPVWKRIIIMLGGPAMNLVLAVVLFTIALSGIGIQQGTTTVSSVSECVIPASQQRQDCEPSDPVAPAKAAGMQPGDTMISIDGTPVSNFNEAAAIIQASPGKALSMVIERNGQEQTVQFTPQSTDRAVTDAQGRPVTDASGAPEYETIGFAGLRPQFAFEPQPIWTGIDATGQYIGQVANIMAHLPARIYDVAVDTITGQPRDANSPMSVVGAGRMAGEIAAVDAPILDRVQQMILLVGGLNIALFAFNLIPLLPLDGGHVVVALWDGLKKLIARARGRIAKPVDATRLVPVTFLVVILLVGMGSVLFLADIFNPVKLL</sequence>
<dbReference type="PANTHER" id="PTHR42837:SF2">
    <property type="entry name" value="MEMBRANE METALLOPROTEASE ARASP2, CHLOROPLASTIC-RELATED"/>
    <property type="match status" value="1"/>
</dbReference>
<feature type="transmembrane region" description="Helical" evidence="12">
    <location>
        <begin position="126"/>
        <end position="148"/>
    </location>
</feature>
<comment type="caution">
    <text evidence="14">The sequence shown here is derived from an EMBL/GenBank/DDBJ whole genome shotgun (WGS) entry which is preliminary data.</text>
</comment>
<evidence type="ECO:0000256" key="2">
    <source>
        <dbReference type="ARBA" id="ARBA00004141"/>
    </source>
</evidence>
<dbReference type="GO" id="GO:0004222">
    <property type="term" value="F:metalloendopeptidase activity"/>
    <property type="evidence" value="ECO:0007669"/>
    <property type="project" value="InterPro"/>
</dbReference>
<dbReference type="Gene3D" id="2.30.42.10">
    <property type="match status" value="1"/>
</dbReference>
<dbReference type="Pfam" id="PF17820">
    <property type="entry name" value="PDZ_6"/>
    <property type="match status" value="1"/>
</dbReference>
<dbReference type="InterPro" id="IPR001478">
    <property type="entry name" value="PDZ"/>
</dbReference>
<evidence type="ECO:0000256" key="10">
    <source>
        <dbReference type="ARBA" id="ARBA00023136"/>
    </source>
</evidence>
<dbReference type="InterPro" id="IPR041489">
    <property type="entry name" value="PDZ_6"/>
</dbReference>
<evidence type="ECO:0000256" key="3">
    <source>
        <dbReference type="ARBA" id="ARBA00007931"/>
    </source>
</evidence>
<keyword evidence="6" id="KW-0378">Hydrolase</keyword>
<evidence type="ECO:0000256" key="9">
    <source>
        <dbReference type="ARBA" id="ARBA00023049"/>
    </source>
</evidence>
<dbReference type="GO" id="GO:0016020">
    <property type="term" value="C:membrane"/>
    <property type="evidence" value="ECO:0007669"/>
    <property type="project" value="UniProtKB-SubCell"/>
</dbReference>